<organism evidence="2 3">
    <name type="scientific">Erythrobacter aureus</name>
    <dbReference type="NCBI Taxonomy" id="2182384"/>
    <lineage>
        <taxon>Bacteria</taxon>
        <taxon>Pseudomonadati</taxon>
        <taxon>Pseudomonadota</taxon>
        <taxon>Alphaproteobacteria</taxon>
        <taxon>Sphingomonadales</taxon>
        <taxon>Erythrobacteraceae</taxon>
        <taxon>Erythrobacter/Porphyrobacter group</taxon>
        <taxon>Erythrobacter</taxon>
    </lineage>
</organism>
<dbReference type="OrthoDB" id="3723182at2"/>
<dbReference type="RefSeq" id="WP_115416556.1">
    <property type="nucleotide sequence ID" value="NZ_CP031357.1"/>
</dbReference>
<protein>
    <submittedName>
        <fullName evidence="2">SagB/ThcOx family dehydrogenase</fullName>
    </submittedName>
</protein>
<dbReference type="InterPro" id="IPR029479">
    <property type="entry name" value="Nitroreductase"/>
</dbReference>
<evidence type="ECO:0000313" key="2">
    <source>
        <dbReference type="EMBL" id="AXK42375.1"/>
    </source>
</evidence>
<dbReference type="CDD" id="cd02142">
    <property type="entry name" value="McbC_SagB-like_oxidoreductase"/>
    <property type="match status" value="1"/>
</dbReference>
<dbReference type="Proteomes" id="UP000254508">
    <property type="component" value="Chromosome"/>
</dbReference>
<evidence type="ECO:0000259" key="1">
    <source>
        <dbReference type="Pfam" id="PF00881"/>
    </source>
</evidence>
<sequence length="282" mass="31337">MTHRPEDKLVNPGIQPIGLDEVIDFHESTKGTVESDYLFAENVYQYLFEYRGKMETSANRKNYFAFRRIELPQVALPDVPYSEVIAKRVSQRDFTGAALSLERLSQLLAPFRSTRETVVDEDFDIRLNLRPYASPGGLYPCELYVALLTVEDQPPTICHYNPREHALTPISKIDPKTFWAALGERGNAGLAGSGACFLISSMFERTVAKYGPLGYRFAMIESGIMAHHLTLSAAACDLGSLVWGGYFDEEANALFDADGFSETIVNCVFVGHSSNPTVPFDG</sequence>
<name>A0A345YEM3_9SPHN</name>
<dbReference type="Pfam" id="PF00881">
    <property type="entry name" value="Nitroreductase"/>
    <property type="match status" value="1"/>
</dbReference>
<dbReference type="EMBL" id="CP031357">
    <property type="protein sequence ID" value="AXK42375.1"/>
    <property type="molecule type" value="Genomic_DNA"/>
</dbReference>
<dbReference type="KEGG" id="err:DVR09_08535"/>
<dbReference type="PANTHER" id="PTHR43745">
    <property type="entry name" value="NITROREDUCTASE MJ1384-RELATED"/>
    <property type="match status" value="1"/>
</dbReference>
<reference evidence="3" key="1">
    <citation type="submission" date="2018-07" db="EMBL/GenBank/DDBJ databases">
        <title>Genome sequence of Erythrobacter strain YH-07, an antagonistic bacterium isolated from Yellow Sea.</title>
        <authorList>
            <person name="Tang T."/>
            <person name="Liu Q."/>
            <person name="Sun X."/>
        </authorList>
    </citation>
    <scope>NUCLEOTIDE SEQUENCE [LARGE SCALE GENOMIC DNA]</scope>
    <source>
        <strain evidence="3">YH-07</strain>
    </source>
</reference>
<feature type="domain" description="Nitroreductase" evidence="1">
    <location>
        <begin position="85"/>
        <end position="272"/>
    </location>
</feature>
<dbReference type="InterPro" id="IPR020051">
    <property type="entry name" value="SagB-type_dehydrogenase"/>
</dbReference>
<dbReference type="InterPro" id="IPR000415">
    <property type="entry name" value="Nitroreductase-like"/>
</dbReference>
<evidence type="ECO:0000313" key="3">
    <source>
        <dbReference type="Proteomes" id="UP000254508"/>
    </source>
</evidence>
<dbReference type="AlphaFoldDB" id="A0A345YEM3"/>
<dbReference type="NCBIfam" id="TIGR03605">
    <property type="entry name" value="antibiot_sagB"/>
    <property type="match status" value="1"/>
</dbReference>
<dbReference type="InterPro" id="IPR052544">
    <property type="entry name" value="Bacteriocin_Proc_Enz"/>
</dbReference>
<gene>
    <name evidence="2" type="ORF">DVR09_08535</name>
</gene>
<proteinExistence type="predicted"/>
<dbReference type="Gene3D" id="3.40.109.10">
    <property type="entry name" value="NADH Oxidase"/>
    <property type="match status" value="1"/>
</dbReference>
<dbReference type="PANTHER" id="PTHR43745:SF2">
    <property type="entry name" value="NITROREDUCTASE MJ1384-RELATED"/>
    <property type="match status" value="1"/>
</dbReference>
<accession>A0A345YEM3</accession>
<keyword evidence="3" id="KW-1185">Reference proteome</keyword>
<dbReference type="GO" id="GO:0016491">
    <property type="term" value="F:oxidoreductase activity"/>
    <property type="evidence" value="ECO:0007669"/>
    <property type="project" value="InterPro"/>
</dbReference>
<dbReference type="SUPFAM" id="SSF55469">
    <property type="entry name" value="FMN-dependent nitroreductase-like"/>
    <property type="match status" value="1"/>
</dbReference>